<keyword evidence="2" id="KW-1185">Reference proteome</keyword>
<organism evidence="1 2">
    <name type="scientific">Neophaeococcomyces mojaviensis</name>
    <dbReference type="NCBI Taxonomy" id="3383035"/>
    <lineage>
        <taxon>Eukaryota</taxon>
        <taxon>Fungi</taxon>
        <taxon>Dikarya</taxon>
        <taxon>Ascomycota</taxon>
        <taxon>Pezizomycotina</taxon>
        <taxon>Eurotiomycetes</taxon>
        <taxon>Chaetothyriomycetidae</taxon>
        <taxon>Chaetothyriales</taxon>
        <taxon>Chaetothyriales incertae sedis</taxon>
        <taxon>Neophaeococcomyces</taxon>
    </lineage>
</organism>
<dbReference type="EMBL" id="JAPDRQ010000016">
    <property type="protein sequence ID" value="KAJ9662352.1"/>
    <property type="molecule type" value="Genomic_DNA"/>
</dbReference>
<evidence type="ECO:0000313" key="1">
    <source>
        <dbReference type="EMBL" id="KAJ9662352.1"/>
    </source>
</evidence>
<sequence length="198" mass="21647">MDIDQLTLLAKVVGLSSAGIFAGYTWALSRATVPSILDYGSGDEKVILAQWRHQYIDGAAFSRPCCLLNALSFGFLAYHATISTLNLSIPVRYLYIFAALATASGVPWALTLLRRTNGALSIRSKRLVGAYEGNGSWGQPMCITYASHEKAAIEREAKDARFRDTKELVGRWRWHNDLRTALLILGTVVGAVAVAVDK</sequence>
<reference evidence="1" key="1">
    <citation type="submission" date="2022-10" db="EMBL/GenBank/DDBJ databases">
        <title>Culturing micro-colonial fungi from biological soil crusts in the Mojave desert and describing Neophaeococcomyces mojavensis, and introducing the new genera and species Taxawa tesnikishii.</title>
        <authorList>
            <person name="Kurbessoian T."/>
            <person name="Stajich J.E."/>
        </authorList>
    </citation>
    <scope>NUCLEOTIDE SEQUENCE</scope>
    <source>
        <strain evidence="1">JES_112</strain>
    </source>
</reference>
<evidence type="ECO:0000313" key="2">
    <source>
        <dbReference type="Proteomes" id="UP001172386"/>
    </source>
</evidence>
<dbReference type="Proteomes" id="UP001172386">
    <property type="component" value="Unassembled WGS sequence"/>
</dbReference>
<proteinExistence type="predicted"/>
<gene>
    <name evidence="1" type="ORF">H2198_001486</name>
</gene>
<name>A0ACC3AH65_9EURO</name>
<protein>
    <submittedName>
        <fullName evidence="1">Uncharacterized protein</fullName>
    </submittedName>
</protein>
<comment type="caution">
    <text evidence="1">The sequence shown here is derived from an EMBL/GenBank/DDBJ whole genome shotgun (WGS) entry which is preliminary data.</text>
</comment>
<accession>A0ACC3AH65</accession>